<dbReference type="SMART" id="SM00490">
    <property type="entry name" value="HELICc"/>
    <property type="match status" value="1"/>
</dbReference>
<evidence type="ECO:0000313" key="15">
    <source>
        <dbReference type="Proteomes" id="UP000886752"/>
    </source>
</evidence>
<reference evidence="14" key="2">
    <citation type="submission" date="2021-04" db="EMBL/GenBank/DDBJ databases">
        <authorList>
            <person name="Gilroy R."/>
        </authorList>
    </citation>
    <scope>NUCLEOTIDE SEQUENCE</scope>
    <source>
        <strain evidence="14">ChiHecec2B26-446</strain>
    </source>
</reference>
<dbReference type="InterPro" id="IPR005259">
    <property type="entry name" value="PriA"/>
</dbReference>
<dbReference type="NCBIfam" id="TIGR00595">
    <property type="entry name" value="priA"/>
    <property type="match status" value="1"/>
</dbReference>
<dbReference type="GO" id="GO:1990077">
    <property type="term" value="C:primosome complex"/>
    <property type="evidence" value="ECO:0007669"/>
    <property type="project" value="UniProtKB-UniRule"/>
</dbReference>
<evidence type="ECO:0000313" key="14">
    <source>
        <dbReference type="EMBL" id="HIW01509.1"/>
    </source>
</evidence>
<dbReference type="GO" id="GO:0005524">
    <property type="term" value="F:ATP binding"/>
    <property type="evidence" value="ECO:0007669"/>
    <property type="project" value="UniProtKB-UniRule"/>
</dbReference>
<dbReference type="PANTHER" id="PTHR30580:SF0">
    <property type="entry name" value="PRIMOSOMAL PROTEIN N"/>
    <property type="match status" value="1"/>
</dbReference>
<comment type="catalytic activity">
    <reaction evidence="11">
        <text>Couples ATP hydrolysis with the unwinding of duplex DNA by translocating in the 3'-5' direction.</text>
        <dbReference type="EC" id="5.6.2.4"/>
    </reaction>
</comment>
<keyword evidence="1 11" id="KW-0639">Primosome</keyword>
<evidence type="ECO:0000256" key="6">
    <source>
        <dbReference type="ARBA" id="ARBA00022806"/>
    </source>
</evidence>
<dbReference type="InterPro" id="IPR001650">
    <property type="entry name" value="Helicase_C-like"/>
</dbReference>
<evidence type="ECO:0000256" key="4">
    <source>
        <dbReference type="ARBA" id="ARBA00022741"/>
    </source>
</evidence>
<evidence type="ECO:0000256" key="8">
    <source>
        <dbReference type="ARBA" id="ARBA00022840"/>
    </source>
</evidence>
<comment type="caution">
    <text evidence="14">The sequence shown here is derived from an EMBL/GenBank/DDBJ whole genome shotgun (WGS) entry which is preliminary data.</text>
</comment>
<evidence type="ECO:0000256" key="1">
    <source>
        <dbReference type="ARBA" id="ARBA00022515"/>
    </source>
</evidence>
<keyword evidence="9 11" id="KW-0238">DNA-binding</keyword>
<dbReference type="Pfam" id="PF00271">
    <property type="entry name" value="Helicase_C"/>
    <property type="match status" value="1"/>
</dbReference>
<feature type="binding site" evidence="11">
    <location>
        <position position="497"/>
    </location>
    <ligand>
        <name>Zn(2+)</name>
        <dbReference type="ChEBI" id="CHEBI:29105"/>
        <label>1</label>
    </ligand>
</feature>
<dbReference type="GO" id="GO:0003677">
    <property type="term" value="F:DNA binding"/>
    <property type="evidence" value="ECO:0007669"/>
    <property type="project" value="UniProtKB-UniRule"/>
</dbReference>
<evidence type="ECO:0000256" key="11">
    <source>
        <dbReference type="HAMAP-Rule" id="MF_00983"/>
    </source>
</evidence>
<feature type="domain" description="Helicase C-terminal" evidence="13">
    <location>
        <begin position="529"/>
        <end position="682"/>
    </location>
</feature>
<dbReference type="InterPro" id="IPR040498">
    <property type="entry name" value="PriA_CRR"/>
</dbReference>
<sequence length="786" mass="86920">MNALVTLLVPPFLDLTYALPAAFPASFWQEGLRVAVPLGRGPLRAGIVRAVDVAAPEGVQLRTLVWPLELEPLLDRQLVQLLEAVADRQCLAHGAAMAQLLPLVKDLGVTVHRSAARGKRAARYTLRQIAGLPEPEKAALASDLLAGRARLVAPRQDAAASERCQLLVSPPWPVRPAAVRQTRALEYLMFHGTTNRRALIRELGEGSALVLDALVRQGLVGLESDEDDERQEALNEALLAPVQAPTFSLNADQQAAVQEVTGLIGKGGFAHRLLFGVTGSGKTAVYTACARYCLEQGKSVLILAPEVALAHKLRKDLCAALPEACHVFYHGYQSQSRREATFRSMAGSRGPLLIVGTRSALFLPLASLGLIVLDEEHDGSFKQEDRVPYQAKEVAWLKARQAGAVLLLGSATPDIKTWHAACTGSLPVLRLPHRIGHRTLPPVELVNMGRRKIMAAEDTLLAPESLAALDATVARGEQAIVLLNRRGFAPLIYCPDCKITLSCPNCAVGLAFHRDENRLVCHYCGYSMSFPAPCPHCHNMNFLPMGEGTERTADYLCARFGREVLRFDRDSTRRQGAMEELLGRFARHEANILVGTQMLSKGHHFPDVTLAIVADGDLGLSLPDYRAAERTFQLLVQSAGRAGRGEKPGRVLIQTRDVNHYCWKYVQSADYEGFYAEELERRRKFRFPPFTHVSMLRFSYERNDVAGSAAMQETEGWLRAAARERELPILGPVQSPIPVINNRMRYQCLFKTPDWGRVRQLYRDLCRQKCTEKLKISLNLDPYTML</sequence>
<dbReference type="PROSITE" id="PS51192">
    <property type="entry name" value="HELICASE_ATP_BIND_1"/>
    <property type="match status" value="1"/>
</dbReference>
<protein>
    <recommendedName>
        <fullName evidence="11">Replication restart protein PriA</fullName>
    </recommendedName>
    <alternativeName>
        <fullName evidence="11">ATP-dependent DNA helicase PriA</fullName>
        <ecNumber evidence="11">5.6.2.4</ecNumber>
    </alternativeName>
    <alternativeName>
        <fullName evidence="11">DNA 3'-5' helicase PriA</fullName>
    </alternativeName>
</protein>
<keyword evidence="2 11" id="KW-0235">DNA replication</keyword>
<dbReference type="Pfam" id="PF00270">
    <property type="entry name" value="DEAD"/>
    <property type="match status" value="1"/>
</dbReference>
<dbReference type="EMBL" id="DXHV01000083">
    <property type="protein sequence ID" value="HIW01509.1"/>
    <property type="molecule type" value="Genomic_DNA"/>
</dbReference>
<dbReference type="Pfam" id="PF18319">
    <property type="entry name" value="Zn_ribbon_PriA"/>
    <property type="match status" value="1"/>
</dbReference>
<evidence type="ECO:0000256" key="7">
    <source>
        <dbReference type="ARBA" id="ARBA00022833"/>
    </source>
</evidence>
<evidence type="ECO:0000256" key="3">
    <source>
        <dbReference type="ARBA" id="ARBA00022723"/>
    </source>
</evidence>
<keyword evidence="3 11" id="KW-0479">Metal-binding</keyword>
<reference evidence="14" key="1">
    <citation type="journal article" date="2021" name="PeerJ">
        <title>Extensive microbial diversity within the chicken gut microbiome revealed by metagenomics and culture.</title>
        <authorList>
            <person name="Gilroy R."/>
            <person name="Ravi A."/>
            <person name="Getino M."/>
            <person name="Pursley I."/>
            <person name="Horton D.L."/>
            <person name="Alikhan N.F."/>
            <person name="Baker D."/>
            <person name="Gharbi K."/>
            <person name="Hall N."/>
            <person name="Watson M."/>
            <person name="Adriaenssens E.M."/>
            <person name="Foster-Nyarko E."/>
            <person name="Jarju S."/>
            <person name="Secka A."/>
            <person name="Antonio M."/>
            <person name="Oren A."/>
            <person name="Chaudhuri R.R."/>
            <person name="La Ragione R."/>
            <person name="Hildebrand F."/>
            <person name="Pallen M.J."/>
        </authorList>
    </citation>
    <scope>NUCLEOTIDE SEQUENCE</scope>
    <source>
        <strain evidence="14">ChiHecec2B26-446</strain>
    </source>
</reference>
<dbReference type="InterPro" id="IPR011545">
    <property type="entry name" value="DEAD/DEAH_box_helicase_dom"/>
</dbReference>
<dbReference type="InterPro" id="IPR042115">
    <property type="entry name" value="PriA_3primeBD_sf"/>
</dbReference>
<keyword evidence="8 11" id="KW-0067">ATP-binding</keyword>
<dbReference type="PANTHER" id="PTHR30580">
    <property type="entry name" value="PRIMOSOMAL PROTEIN N"/>
    <property type="match status" value="1"/>
</dbReference>
<feature type="binding site" evidence="11">
    <location>
        <position position="534"/>
    </location>
    <ligand>
        <name>Zn(2+)</name>
        <dbReference type="ChEBI" id="CHEBI:29105"/>
        <label>1</label>
    </ligand>
</feature>
<dbReference type="GO" id="GO:0008270">
    <property type="term" value="F:zinc ion binding"/>
    <property type="evidence" value="ECO:0007669"/>
    <property type="project" value="UniProtKB-UniRule"/>
</dbReference>
<dbReference type="InterPro" id="IPR041236">
    <property type="entry name" value="PriA_C"/>
</dbReference>
<dbReference type="HAMAP" id="MF_00983">
    <property type="entry name" value="PriA"/>
    <property type="match status" value="1"/>
</dbReference>
<dbReference type="SMART" id="SM00487">
    <property type="entry name" value="DEXDc"/>
    <property type="match status" value="1"/>
</dbReference>
<evidence type="ECO:0000256" key="5">
    <source>
        <dbReference type="ARBA" id="ARBA00022801"/>
    </source>
</evidence>
<comment type="similarity">
    <text evidence="11">Belongs to the helicase family. PriA subfamily.</text>
</comment>
<feature type="binding site" evidence="11">
    <location>
        <position position="524"/>
    </location>
    <ligand>
        <name>Zn(2+)</name>
        <dbReference type="ChEBI" id="CHEBI:29105"/>
        <label>2</label>
    </ligand>
</feature>
<dbReference type="GO" id="GO:0006302">
    <property type="term" value="P:double-strand break repair"/>
    <property type="evidence" value="ECO:0007669"/>
    <property type="project" value="InterPro"/>
</dbReference>
<comment type="cofactor">
    <cofactor evidence="11">
        <name>Zn(2+)</name>
        <dbReference type="ChEBI" id="CHEBI:29105"/>
    </cofactor>
    <text evidence="11">Binds 2 zinc ions per subunit.</text>
</comment>
<evidence type="ECO:0000256" key="10">
    <source>
        <dbReference type="ARBA" id="ARBA00023235"/>
    </source>
</evidence>
<evidence type="ECO:0000256" key="9">
    <source>
        <dbReference type="ARBA" id="ARBA00023125"/>
    </source>
</evidence>
<keyword evidence="7 11" id="KW-0862">Zinc</keyword>
<gene>
    <name evidence="11 14" type="primary">priA</name>
    <name evidence="14" type="ORF">H9894_10055</name>
</gene>
<dbReference type="Proteomes" id="UP000886752">
    <property type="component" value="Unassembled WGS sequence"/>
</dbReference>
<organism evidence="14 15">
    <name type="scientific">Candidatus Desulfovibrio intestinipullorum</name>
    <dbReference type="NCBI Taxonomy" id="2838536"/>
    <lineage>
        <taxon>Bacteria</taxon>
        <taxon>Pseudomonadati</taxon>
        <taxon>Thermodesulfobacteriota</taxon>
        <taxon>Desulfovibrionia</taxon>
        <taxon>Desulfovibrionales</taxon>
        <taxon>Desulfovibrionaceae</taxon>
        <taxon>Desulfovibrio</taxon>
    </lineage>
</organism>
<feature type="binding site" evidence="11">
    <location>
        <position position="503"/>
    </location>
    <ligand>
        <name>Zn(2+)</name>
        <dbReference type="ChEBI" id="CHEBI:29105"/>
        <label>2</label>
    </ligand>
</feature>
<comment type="catalytic activity">
    <reaction evidence="11">
        <text>ATP + H2O = ADP + phosphate + H(+)</text>
        <dbReference type="Rhea" id="RHEA:13065"/>
        <dbReference type="ChEBI" id="CHEBI:15377"/>
        <dbReference type="ChEBI" id="CHEBI:15378"/>
        <dbReference type="ChEBI" id="CHEBI:30616"/>
        <dbReference type="ChEBI" id="CHEBI:43474"/>
        <dbReference type="ChEBI" id="CHEBI:456216"/>
        <dbReference type="EC" id="5.6.2.4"/>
    </reaction>
</comment>
<dbReference type="Pfam" id="PF18074">
    <property type="entry name" value="PriA_C"/>
    <property type="match status" value="1"/>
</dbReference>
<evidence type="ECO:0000259" key="12">
    <source>
        <dbReference type="PROSITE" id="PS51192"/>
    </source>
</evidence>
<dbReference type="SUPFAM" id="SSF52540">
    <property type="entry name" value="P-loop containing nucleoside triphosphate hydrolases"/>
    <property type="match status" value="2"/>
</dbReference>
<comment type="function">
    <text evidence="11">Initiates the restart of stalled replication forks, which reloads the replicative helicase on sites other than the origin of replication. Recognizes and binds to abandoned replication forks and remodels them to uncover a helicase loading site. Promotes assembly of the primosome at these replication forks.</text>
</comment>
<feature type="binding site" evidence="11">
    <location>
        <position position="521"/>
    </location>
    <ligand>
        <name>Zn(2+)</name>
        <dbReference type="ChEBI" id="CHEBI:29105"/>
        <label>2</label>
    </ligand>
</feature>
<dbReference type="InterPro" id="IPR027417">
    <property type="entry name" value="P-loop_NTPase"/>
</dbReference>
<dbReference type="GO" id="GO:0043138">
    <property type="term" value="F:3'-5' DNA helicase activity"/>
    <property type="evidence" value="ECO:0007669"/>
    <property type="project" value="UniProtKB-EC"/>
</dbReference>
<dbReference type="AlphaFoldDB" id="A0A9D1PXP9"/>
<dbReference type="EC" id="5.6.2.4" evidence="11"/>
<dbReference type="PROSITE" id="PS51194">
    <property type="entry name" value="HELICASE_CTER"/>
    <property type="match status" value="1"/>
</dbReference>
<dbReference type="InterPro" id="IPR014001">
    <property type="entry name" value="Helicase_ATP-bd"/>
</dbReference>
<evidence type="ECO:0000259" key="13">
    <source>
        <dbReference type="PROSITE" id="PS51194"/>
    </source>
</evidence>
<keyword evidence="10 11" id="KW-0413">Isomerase</keyword>
<keyword evidence="4 11" id="KW-0547">Nucleotide-binding</keyword>
<dbReference type="GO" id="GO:0006270">
    <property type="term" value="P:DNA replication initiation"/>
    <property type="evidence" value="ECO:0007669"/>
    <property type="project" value="TreeGrafter"/>
</dbReference>
<dbReference type="InterPro" id="IPR041222">
    <property type="entry name" value="PriA_3primeBD"/>
</dbReference>
<dbReference type="Gene3D" id="3.40.50.300">
    <property type="entry name" value="P-loop containing nucleotide triphosphate hydrolases"/>
    <property type="match status" value="2"/>
</dbReference>
<proteinExistence type="inferred from homology"/>
<comment type="subunit">
    <text evidence="11">Component of the replication restart primosome.</text>
</comment>
<feature type="binding site" evidence="11">
    <location>
        <position position="494"/>
    </location>
    <ligand>
        <name>Zn(2+)</name>
        <dbReference type="ChEBI" id="CHEBI:29105"/>
        <label>1</label>
    </ligand>
</feature>
<feature type="binding site" evidence="11">
    <location>
        <position position="506"/>
    </location>
    <ligand>
        <name>Zn(2+)</name>
        <dbReference type="ChEBI" id="CHEBI:29105"/>
        <label>2</label>
    </ligand>
</feature>
<name>A0A9D1PXP9_9BACT</name>
<dbReference type="Gene3D" id="3.40.1440.60">
    <property type="entry name" value="PriA, 3(prime) DNA-binding domain"/>
    <property type="match status" value="1"/>
</dbReference>
<feature type="binding site" evidence="11">
    <location>
        <position position="537"/>
    </location>
    <ligand>
        <name>Zn(2+)</name>
        <dbReference type="ChEBI" id="CHEBI:29105"/>
        <label>1</label>
    </ligand>
</feature>
<keyword evidence="5 11" id="KW-0378">Hydrolase</keyword>
<evidence type="ECO:0000256" key="2">
    <source>
        <dbReference type="ARBA" id="ARBA00022705"/>
    </source>
</evidence>
<feature type="domain" description="Helicase ATP-binding" evidence="12">
    <location>
        <begin position="263"/>
        <end position="431"/>
    </location>
</feature>
<dbReference type="GO" id="GO:0006269">
    <property type="term" value="P:DNA replication, synthesis of primer"/>
    <property type="evidence" value="ECO:0007669"/>
    <property type="project" value="UniProtKB-KW"/>
</dbReference>
<keyword evidence="6 11" id="KW-0347">Helicase</keyword>
<dbReference type="GO" id="GO:0006310">
    <property type="term" value="P:DNA recombination"/>
    <property type="evidence" value="ECO:0007669"/>
    <property type="project" value="InterPro"/>
</dbReference>
<dbReference type="Pfam" id="PF17764">
    <property type="entry name" value="PriA_3primeBD"/>
    <property type="match status" value="1"/>
</dbReference>
<accession>A0A9D1PXP9</accession>
<dbReference type="GO" id="GO:0016787">
    <property type="term" value="F:hydrolase activity"/>
    <property type="evidence" value="ECO:0007669"/>
    <property type="project" value="UniProtKB-KW"/>
</dbReference>